<dbReference type="Gene3D" id="2.60.450.10">
    <property type="entry name" value="Lipopolysaccharide (LPS) transport protein A like domain"/>
    <property type="match status" value="1"/>
</dbReference>
<protein>
    <submittedName>
        <fullName evidence="6">LPS export ABC transporter periplasmic protein LptC</fullName>
    </submittedName>
</protein>
<reference evidence="6 7" key="1">
    <citation type="journal article" date="2018" name="Aquat. Microb. Ecol.">
        <title>Gammaproteobacterial methanotrophs dominate.</title>
        <authorList>
            <person name="Rissanen A.J."/>
            <person name="Saarenheimo J."/>
            <person name="Tiirola M."/>
            <person name="Peura S."/>
            <person name="Aalto S.L."/>
            <person name="Karvinen A."/>
            <person name="Nykanen H."/>
        </authorList>
    </citation>
    <scope>NUCLEOTIDE SEQUENCE [LARGE SCALE GENOMIC DNA]</scope>
    <source>
        <strain evidence="6">AMbin10</strain>
    </source>
</reference>
<evidence type="ECO:0000256" key="4">
    <source>
        <dbReference type="ARBA" id="ARBA00022989"/>
    </source>
</evidence>
<keyword evidence="5" id="KW-0472">Membrane</keyword>
<evidence type="ECO:0000256" key="5">
    <source>
        <dbReference type="ARBA" id="ARBA00023136"/>
    </source>
</evidence>
<dbReference type="AlphaFoldDB" id="A0A2W4RDV9"/>
<keyword evidence="2" id="KW-0997">Cell inner membrane</keyword>
<dbReference type="InterPro" id="IPR052363">
    <property type="entry name" value="LPS_export_LptC"/>
</dbReference>
<evidence type="ECO:0000256" key="3">
    <source>
        <dbReference type="ARBA" id="ARBA00022692"/>
    </source>
</evidence>
<comment type="caution">
    <text evidence="6">The sequence shown here is derived from an EMBL/GenBank/DDBJ whole genome shotgun (WGS) entry which is preliminary data.</text>
</comment>
<accession>A0A2W4RDV9</accession>
<dbReference type="Proteomes" id="UP000249396">
    <property type="component" value="Unassembled WGS sequence"/>
</dbReference>
<keyword evidence="1" id="KW-1003">Cell membrane</keyword>
<evidence type="ECO:0000313" key="7">
    <source>
        <dbReference type="Proteomes" id="UP000249396"/>
    </source>
</evidence>
<gene>
    <name evidence="6" type="primary">lptC</name>
    <name evidence="6" type="ORF">DM484_06615</name>
</gene>
<name>A0A2W4RDV9_9GAMM</name>
<dbReference type="InterPro" id="IPR026265">
    <property type="entry name" value="LptC"/>
</dbReference>
<dbReference type="PANTHER" id="PTHR37481:SF1">
    <property type="entry name" value="LIPOPOLYSACCHARIDE EXPORT SYSTEM PROTEIN LPTC"/>
    <property type="match status" value="1"/>
</dbReference>
<dbReference type="Pfam" id="PF06835">
    <property type="entry name" value="LptC"/>
    <property type="match status" value="1"/>
</dbReference>
<keyword evidence="3" id="KW-0812">Transmembrane</keyword>
<dbReference type="EMBL" id="QJPH01000228">
    <property type="protein sequence ID" value="PZN82255.1"/>
    <property type="molecule type" value="Genomic_DNA"/>
</dbReference>
<organism evidence="6 7">
    <name type="scientific">Candidatus Methylumidiphilus alinenensis</name>
    <dbReference type="NCBI Taxonomy" id="2202197"/>
    <lineage>
        <taxon>Bacteria</taxon>
        <taxon>Pseudomonadati</taxon>
        <taxon>Pseudomonadota</taxon>
        <taxon>Gammaproteobacteria</taxon>
        <taxon>Methylococcales</taxon>
        <taxon>Candidatus Methylumidiphilus</taxon>
    </lineage>
</organism>
<evidence type="ECO:0000256" key="1">
    <source>
        <dbReference type="ARBA" id="ARBA00022475"/>
    </source>
</evidence>
<keyword evidence="4" id="KW-1133">Transmembrane helix</keyword>
<dbReference type="PANTHER" id="PTHR37481">
    <property type="entry name" value="LIPOPOLYSACCHARIDE EXPORT SYSTEM PROTEIN LPTC"/>
    <property type="match status" value="1"/>
</dbReference>
<evidence type="ECO:0000256" key="2">
    <source>
        <dbReference type="ARBA" id="ARBA00022519"/>
    </source>
</evidence>
<evidence type="ECO:0000313" key="6">
    <source>
        <dbReference type="EMBL" id="PZN82255.1"/>
    </source>
</evidence>
<proteinExistence type="predicted"/>
<dbReference type="NCBIfam" id="TIGR04409">
    <property type="entry name" value="LptC_YrbK"/>
    <property type="match status" value="1"/>
</dbReference>
<dbReference type="GO" id="GO:0015221">
    <property type="term" value="F:lipopolysaccharide transmembrane transporter activity"/>
    <property type="evidence" value="ECO:0007669"/>
    <property type="project" value="InterPro"/>
</dbReference>
<sequence length="188" mass="21233">MLDPKTIANKLIWVVLAGGAWWVAENITPKDIIEPQANQDQVDYYSKNITRTVLTEEGIPKEKLFAPLMTHYKNDDRTELDKPIETLYKKQGEPWIIHASSGTLLSKGETVLLHGDVLITRKNDKGEEMRIITTNVKYIPNQDYAETADHVLMLGPNDASSGNGAQVNFEPALKINLLSDVRRKHEVR</sequence>
<dbReference type="InterPro" id="IPR010664">
    <property type="entry name" value="LipoPS_assembly_LptC-rel"/>
</dbReference>
<dbReference type="GO" id="GO:0017089">
    <property type="term" value="F:glycolipid transfer activity"/>
    <property type="evidence" value="ECO:0007669"/>
    <property type="project" value="TreeGrafter"/>
</dbReference>
<dbReference type="GO" id="GO:0005886">
    <property type="term" value="C:plasma membrane"/>
    <property type="evidence" value="ECO:0007669"/>
    <property type="project" value="InterPro"/>
</dbReference>
<dbReference type="GO" id="GO:0030288">
    <property type="term" value="C:outer membrane-bounded periplasmic space"/>
    <property type="evidence" value="ECO:0007669"/>
    <property type="project" value="TreeGrafter"/>
</dbReference>